<evidence type="ECO:0000256" key="4">
    <source>
        <dbReference type="ARBA" id="ARBA00012017"/>
    </source>
</evidence>
<gene>
    <name evidence="13" type="ORF">CHLNCDRAFT_143757</name>
</gene>
<protein>
    <recommendedName>
        <fullName evidence="4">inositol-1,3,4-trisphosphate 5/6-kinase</fullName>
        <ecNumber evidence="4">2.7.1.159</ecNumber>
    </recommendedName>
</protein>
<feature type="region of interest" description="Disordered" evidence="11">
    <location>
        <begin position="166"/>
        <end position="214"/>
    </location>
</feature>
<evidence type="ECO:0000256" key="8">
    <source>
        <dbReference type="ARBA" id="ARBA00022777"/>
    </source>
</evidence>
<dbReference type="GO" id="GO:0047325">
    <property type="term" value="F:inositol-3,4,5,6-tetrakisphosphate 1-kinase activity"/>
    <property type="evidence" value="ECO:0007669"/>
    <property type="project" value="InterPro"/>
</dbReference>
<keyword evidence="6" id="KW-0479">Metal-binding</keyword>
<evidence type="ECO:0000256" key="3">
    <source>
        <dbReference type="ARBA" id="ARBA00011245"/>
    </source>
</evidence>
<dbReference type="EMBL" id="GL433840">
    <property type="protein sequence ID" value="EFN57042.1"/>
    <property type="molecule type" value="Genomic_DNA"/>
</dbReference>
<dbReference type="EC" id="2.7.1.159" evidence="4"/>
<organism evidence="14">
    <name type="scientific">Chlorella variabilis</name>
    <name type="common">Green alga</name>
    <dbReference type="NCBI Taxonomy" id="554065"/>
    <lineage>
        <taxon>Eukaryota</taxon>
        <taxon>Viridiplantae</taxon>
        <taxon>Chlorophyta</taxon>
        <taxon>core chlorophytes</taxon>
        <taxon>Trebouxiophyceae</taxon>
        <taxon>Chlorellales</taxon>
        <taxon>Chlorellaceae</taxon>
        <taxon>Chlorella clade</taxon>
        <taxon>Chlorella</taxon>
    </lineage>
</organism>
<feature type="compositionally biased region" description="Low complexity" evidence="11">
    <location>
        <begin position="184"/>
        <end position="214"/>
    </location>
</feature>
<keyword evidence="7" id="KW-0547">Nucleotide-binding</keyword>
<dbReference type="GO" id="GO:0000287">
    <property type="term" value="F:magnesium ion binding"/>
    <property type="evidence" value="ECO:0007669"/>
    <property type="project" value="InterPro"/>
</dbReference>
<dbReference type="InterPro" id="IPR008656">
    <property type="entry name" value="Inositol_tetrakis-P_1-kinase"/>
</dbReference>
<evidence type="ECO:0000256" key="1">
    <source>
        <dbReference type="ARBA" id="ARBA00001946"/>
    </source>
</evidence>
<comment type="subunit">
    <text evidence="3">Monomer.</text>
</comment>
<dbReference type="KEGG" id="cvr:CHLNCDRAFT_143757"/>
<evidence type="ECO:0000313" key="14">
    <source>
        <dbReference type="Proteomes" id="UP000008141"/>
    </source>
</evidence>
<evidence type="ECO:0000259" key="12">
    <source>
        <dbReference type="Pfam" id="PF05770"/>
    </source>
</evidence>
<evidence type="ECO:0000313" key="13">
    <source>
        <dbReference type="EMBL" id="EFN57042.1"/>
    </source>
</evidence>
<dbReference type="Proteomes" id="UP000008141">
    <property type="component" value="Unassembled WGS sequence"/>
</dbReference>
<dbReference type="PANTHER" id="PTHR14217:SF39">
    <property type="entry name" value="INOSITOL-TETRAKISPHOSPHATE 1-KINASE 3"/>
    <property type="match status" value="1"/>
</dbReference>
<proteinExistence type="inferred from homology"/>
<comment type="similarity">
    <text evidence="2">Belongs to the ITPK1 family.</text>
</comment>
<evidence type="ECO:0000256" key="7">
    <source>
        <dbReference type="ARBA" id="ARBA00022741"/>
    </source>
</evidence>
<comment type="cofactor">
    <cofactor evidence="1">
        <name>Mg(2+)</name>
        <dbReference type="ChEBI" id="CHEBI:18420"/>
    </cofactor>
</comment>
<evidence type="ECO:0000256" key="10">
    <source>
        <dbReference type="ARBA" id="ARBA00022842"/>
    </source>
</evidence>
<dbReference type="Gene3D" id="3.30.470.20">
    <property type="entry name" value="ATP-grasp fold, B domain"/>
    <property type="match status" value="1"/>
</dbReference>
<evidence type="ECO:0000256" key="2">
    <source>
        <dbReference type="ARBA" id="ARBA00009601"/>
    </source>
</evidence>
<dbReference type="Pfam" id="PF05770">
    <property type="entry name" value="Ins134_P3_kin"/>
    <property type="match status" value="1"/>
</dbReference>
<name>E1ZAD8_CHLVA</name>
<dbReference type="GO" id="GO:0052725">
    <property type="term" value="F:inositol-1,3,4-trisphosphate 6-kinase activity"/>
    <property type="evidence" value="ECO:0007669"/>
    <property type="project" value="InterPro"/>
</dbReference>
<dbReference type="RefSeq" id="XP_005849144.1">
    <property type="nucleotide sequence ID" value="XM_005849082.1"/>
</dbReference>
<keyword evidence="9" id="KW-0067">ATP-binding</keyword>
<dbReference type="OrthoDB" id="1733999at2759"/>
<dbReference type="InterPro" id="IPR040464">
    <property type="entry name" value="InsP(3)kin_ATP-grasp"/>
</dbReference>
<evidence type="ECO:0000256" key="11">
    <source>
        <dbReference type="SAM" id="MobiDB-lite"/>
    </source>
</evidence>
<dbReference type="GO" id="GO:0052726">
    <property type="term" value="F:inositol-1,3,4-trisphosphate 5-kinase activity"/>
    <property type="evidence" value="ECO:0007669"/>
    <property type="project" value="InterPro"/>
</dbReference>
<evidence type="ECO:0000256" key="5">
    <source>
        <dbReference type="ARBA" id="ARBA00022679"/>
    </source>
</evidence>
<dbReference type="GO" id="GO:0005737">
    <property type="term" value="C:cytoplasm"/>
    <property type="evidence" value="ECO:0007669"/>
    <property type="project" value="TreeGrafter"/>
</dbReference>
<keyword evidence="5" id="KW-0808">Transferase</keyword>
<dbReference type="InParanoid" id="E1ZAD8"/>
<evidence type="ECO:0000256" key="9">
    <source>
        <dbReference type="ARBA" id="ARBA00022840"/>
    </source>
</evidence>
<dbReference type="PANTHER" id="PTHR14217">
    <property type="entry name" value="INOSITOL-TETRAKISPHOSPHATE 1-KINASE"/>
    <property type="match status" value="1"/>
</dbReference>
<keyword evidence="8" id="KW-0418">Kinase</keyword>
<dbReference type="GO" id="GO:0032957">
    <property type="term" value="P:inositol trisphosphate metabolic process"/>
    <property type="evidence" value="ECO:0007669"/>
    <property type="project" value="InterPro"/>
</dbReference>
<feature type="region of interest" description="Disordered" evidence="11">
    <location>
        <begin position="249"/>
        <end position="270"/>
    </location>
</feature>
<dbReference type="GeneID" id="17356463"/>
<dbReference type="AlphaFoldDB" id="E1ZAD8"/>
<feature type="compositionally biased region" description="Polar residues" evidence="11">
    <location>
        <begin position="171"/>
        <end position="183"/>
    </location>
</feature>
<keyword evidence="14" id="KW-1185">Reference proteome</keyword>
<sequence length="338" mass="35486">MDATLNDLEALAASLASPASSPRGEHELGRLAEAFLDRSDGAELGVGGGSQALGSKIREVAQALKALDARLQHIAAATCDASVLDAVVAAGCTTRSNAPLLARLRAPPSKKYLGFCLGGSREQGHGVPSPPAWLLQALAQRLRRQTGLSLFNFDVIVPMHCHRRRLRHDSSTAGVGTPASSLEQARMQQAGQAGQQAGGVQQNGACRPQQAEQAEEPAALDLRLAEAQAAAAAAAAPAVLHDAAARGGACVGQERRPPSEHAGHAGQGEEGQQQELLYHLIDINYFPVYEKMPNYEGYMVQFLRSITAPREAAAAAAAPSPNAQQEQEQQQQADLPAQ</sequence>
<feature type="compositionally biased region" description="Basic and acidic residues" evidence="11">
    <location>
        <begin position="253"/>
        <end position="263"/>
    </location>
</feature>
<dbReference type="GO" id="GO:0005524">
    <property type="term" value="F:ATP binding"/>
    <property type="evidence" value="ECO:0007669"/>
    <property type="project" value="UniProtKB-KW"/>
</dbReference>
<reference evidence="13 14" key="1">
    <citation type="journal article" date="2010" name="Plant Cell">
        <title>The Chlorella variabilis NC64A genome reveals adaptation to photosymbiosis, coevolution with viruses, and cryptic sex.</title>
        <authorList>
            <person name="Blanc G."/>
            <person name="Duncan G."/>
            <person name="Agarkova I."/>
            <person name="Borodovsky M."/>
            <person name="Gurnon J."/>
            <person name="Kuo A."/>
            <person name="Lindquist E."/>
            <person name="Lucas S."/>
            <person name="Pangilinan J."/>
            <person name="Polle J."/>
            <person name="Salamov A."/>
            <person name="Terry A."/>
            <person name="Yamada T."/>
            <person name="Dunigan D.D."/>
            <person name="Grigoriev I.V."/>
            <person name="Claverie J.M."/>
            <person name="Van Etten J.L."/>
        </authorList>
    </citation>
    <scope>NUCLEOTIDE SEQUENCE [LARGE SCALE GENOMIC DNA]</scope>
    <source>
        <strain evidence="13 14">NC64A</strain>
    </source>
</reference>
<evidence type="ECO:0000256" key="6">
    <source>
        <dbReference type="ARBA" id="ARBA00022723"/>
    </source>
</evidence>
<feature type="region of interest" description="Disordered" evidence="11">
    <location>
        <begin position="310"/>
        <end position="338"/>
    </location>
</feature>
<accession>E1ZAD8</accession>
<feature type="domain" description="Inositol 1,3,4-trisphosphate 5/6-kinase ATP-grasp" evidence="12">
    <location>
        <begin position="276"/>
        <end position="304"/>
    </location>
</feature>
<keyword evidence="10" id="KW-0460">Magnesium</keyword>